<accession>A0ACA9LCS6</accession>
<evidence type="ECO:0000313" key="1">
    <source>
        <dbReference type="EMBL" id="CAG8522969.1"/>
    </source>
</evidence>
<proteinExistence type="predicted"/>
<comment type="caution">
    <text evidence="1">The sequence shown here is derived from an EMBL/GenBank/DDBJ whole genome shotgun (WGS) entry which is preliminary data.</text>
</comment>
<dbReference type="EMBL" id="CAJVPW010003375">
    <property type="protein sequence ID" value="CAG8522969.1"/>
    <property type="molecule type" value="Genomic_DNA"/>
</dbReference>
<name>A0ACA9LCS6_9GLOM</name>
<gene>
    <name evidence="1" type="ORF">SPELUC_LOCUS4019</name>
</gene>
<keyword evidence="2" id="KW-1185">Reference proteome</keyword>
<dbReference type="Proteomes" id="UP000789366">
    <property type="component" value="Unassembled WGS sequence"/>
</dbReference>
<evidence type="ECO:0000313" key="2">
    <source>
        <dbReference type="Proteomes" id="UP000789366"/>
    </source>
</evidence>
<organism evidence="1 2">
    <name type="scientific">Cetraspora pellucida</name>
    <dbReference type="NCBI Taxonomy" id="1433469"/>
    <lineage>
        <taxon>Eukaryota</taxon>
        <taxon>Fungi</taxon>
        <taxon>Fungi incertae sedis</taxon>
        <taxon>Mucoromycota</taxon>
        <taxon>Glomeromycotina</taxon>
        <taxon>Glomeromycetes</taxon>
        <taxon>Diversisporales</taxon>
        <taxon>Gigasporaceae</taxon>
        <taxon>Cetraspora</taxon>
    </lineage>
</organism>
<protein>
    <submittedName>
        <fullName evidence="1">7141_t:CDS:1</fullName>
    </submittedName>
</protein>
<reference evidence="1" key="1">
    <citation type="submission" date="2021-06" db="EMBL/GenBank/DDBJ databases">
        <authorList>
            <person name="Kallberg Y."/>
            <person name="Tangrot J."/>
            <person name="Rosling A."/>
        </authorList>
    </citation>
    <scope>NUCLEOTIDE SEQUENCE</scope>
    <source>
        <strain evidence="1">28 12/20/2015</strain>
    </source>
</reference>
<sequence length="565" mass="64041">MVLTFPFLGLEKTGGGGDTDVEITIKNVKYDETTGLNGTRNYLGLGSGPFPPNVLELKRAEDFQVRSIDNQHYNLGEVVELNSSTNVKKILSDFEELLFKGGEAFNKKSESELVNNIFPEFKKYKTAAPPSLESKFYHLKDIITDDEEARKKIIDFVIESVEKWSTVLKQLGVDFFSSLETLDNGFDIDAEPTLKSEIKGGKYKGFSVGQNEKYEYAYGFGGTVFIGEKNRYTKENIDVFRKVFTNDLDKDDPKYFRGFRPGDIEEWTNTTGFFVVNRWYNIKNKKNAGIDINMDKNLTRTGWELVAWGNDDLAITTDDMKKILLQSEPSFNEMLKTKQEHLETYRNVIEDKYSAAKNNQILRDLYQELTNLFSVLDKTSYGSENEATCKNDLNILKNYESPTADSDQEKIQKKFATEISQKKQEINNRLAVLGQKGPDNDLQVAITAAANEDYGQGQLSDERKKVFTDHKASITTEAILTEIKELIKLLVQAEGNIDADTQKNLLNKLKNEYQNGSGDKKTAYTIVNQKRDELLAKHNNSPEAQAIFGHSVLDSVEALEEAEKL</sequence>